<gene>
    <name evidence="18" type="ordered locus">SpiGrapes_0593</name>
</gene>
<dbReference type="InterPro" id="IPR001182">
    <property type="entry name" value="FtsW/RodA"/>
</dbReference>
<sequence length="415" mass="46168">MDTRSQFDDWGENLKPNAENLLDEGGSGSSFTFLCILVFLTTLGLTMLYSASYNEALIHNLPNDYYFKRQLLFVVLAFVCSLIIRFIPVSWIRTVSYPLLAISLVLMLMTLFSPFGQERLGSRRWLEIGPLPSLQPSELVKVCMILFLSAYFASEKTKKNLFLRMVIPLFITFLFAFLILAQKDYSTTILFLGVCIAMFIASGMKVSHLLLLLAFLGTGGTCVMLLEPYRVKRVASFLFSNIDPNGINYQVTNSLKAIQQGGLFGVGLGNGQYKLGLIPEVQSDFIFASICEETGFLGACLIVILFIMFAILGFKAYARMRSRNLFLSYLAFGTTTLVVLQAIVNISVVTGVLPPTGIPLPFFSQGGTNLFVILCSCALLYRVLLISSGRQPIEKSKSSRKQKQQFVFPQGKELS</sequence>
<feature type="transmembrane region" description="Helical" evidence="17">
    <location>
        <begin position="209"/>
        <end position="226"/>
    </location>
</feature>
<evidence type="ECO:0000256" key="4">
    <source>
        <dbReference type="ARBA" id="ARBA00022692"/>
    </source>
</evidence>
<dbReference type="GO" id="GO:0008360">
    <property type="term" value="P:regulation of cell shape"/>
    <property type="evidence" value="ECO:0007669"/>
    <property type="project" value="UniProtKB-KW"/>
</dbReference>
<evidence type="ECO:0000256" key="10">
    <source>
        <dbReference type="ARBA" id="ARBA00033270"/>
    </source>
</evidence>
<evidence type="ECO:0000256" key="3">
    <source>
        <dbReference type="ARBA" id="ARBA00022679"/>
    </source>
</evidence>
<keyword evidence="4 17" id="KW-0812">Transmembrane</keyword>
<dbReference type="OrthoDB" id="9768187at2"/>
<evidence type="ECO:0000256" key="11">
    <source>
        <dbReference type="ARBA" id="ARBA00038053"/>
    </source>
</evidence>
<evidence type="ECO:0000256" key="12">
    <source>
        <dbReference type="ARBA" id="ARBA00041185"/>
    </source>
</evidence>
<keyword evidence="18" id="KW-0131">Cell cycle</keyword>
<evidence type="ECO:0000256" key="17">
    <source>
        <dbReference type="SAM" id="Phobius"/>
    </source>
</evidence>
<dbReference type="PANTHER" id="PTHR30474:SF2">
    <property type="entry name" value="PEPTIDOGLYCAN GLYCOSYLTRANSFERASE FTSW-RELATED"/>
    <property type="match status" value="1"/>
</dbReference>
<organism evidence="18 19">
    <name type="scientific">Sphaerochaeta pleomorpha (strain ATCC BAA-1885 / DSM 22778 / Grapes)</name>
    <dbReference type="NCBI Taxonomy" id="158190"/>
    <lineage>
        <taxon>Bacteria</taxon>
        <taxon>Pseudomonadati</taxon>
        <taxon>Spirochaetota</taxon>
        <taxon>Spirochaetia</taxon>
        <taxon>Spirochaetales</taxon>
        <taxon>Sphaerochaetaceae</taxon>
        <taxon>Sphaerochaeta</taxon>
    </lineage>
</organism>
<evidence type="ECO:0000256" key="5">
    <source>
        <dbReference type="ARBA" id="ARBA00022960"/>
    </source>
</evidence>
<feature type="transmembrane region" description="Helical" evidence="17">
    <location>
        <begin position="295"/>
        <end position="314"/>
    </location>
</feature>
<dbReference type="GO" id="GO:0005886">
    <property type="term" value="C:plasma membrane"/>
    <property type="evidence" value="ECO:0007669"/>
    <property type="project" value="TreeGrafter"/>
</dbReference>
<dbReference type="GO" id="GO:0051301">
    <property type="term" value="P:cell division"/>
    <property type="evidence" value="ECO:0007669"/>
    <property type="project" value="UniProtKB-KW"/>
</dbReference>
<feature type="transmembrane region" description="Helical" evidence="17">
    <location>
        <begin position="71"/>
        <end position="91"/>
    </location>
</feature>
<comment type="similarity">
    <text evidence="11">Belongs to the SEDS family. FtsW subfamily.</text>
</comment>
<feature type="transmembrane region" description="Helical" evidence="17">
    <location>
        <begin position="97"/>
        <end position="115"/>
    </location>
</feature>
<evidence type="ECO:0000256" key="1">
    <source>
        <dbReference type="ARBA" id="ARBA00004141"/>
    </source>
</evidence>
<proteinExistence type="inferred from homology"/>
<evidence type="ECO:0000256" key="2">
    <source>
        <dbReference type="ARBA" id="ARBA00022676"/>
    </source>
</evidence>
<keyword evidence="2" id="KW-0328">Glycosyltransferase</keyword>
<evidence type="ECO:0000256" key="15">
    <source>
        <dbReference type="ARBA" id="ARBA00049902"/>
    </source>
</evidence>
<evidence type="ECO:0000313" key="19">
    <source>
        <dbReference type="Proteomes" id="UP000005632"/>
    </source>
</evidence>
<keyword evidence="5" id="KW-0133">Cell shape</keyword>
<dbReference type="GO" id="GO:0015648">
    <property type="term" value="F:lipid-linked peptidoglycan transporter activity"/>
    <property type="evidence" value="ECO:0007669"/>
    <property type="project" value="TreeGrafter"/>
</dbReference>
<dbReference type="EMBL" id="CP003155">
    <property type="protein sequence ID" value="AEV28442.1"/>
    <property type="molecule type" value="Genomic_DNA"/>
</dbReference>
<dbReference type="HOGENOM" id="CLU_029243_1_2_12"/>
<evidence type="ECO:0000256" key="13">
    <source>
        <dbReference type="ARBA" id="ARBA00041418"/>
    </source>
</evidence>
<evidence type="ECO:0000256" key="14">
    <source>
        <dbReference type="ARBA" id="ARBA00044770"/>
    </source>
</evidence>
<dbReference type="Proteomes" id="UP000005632">
    <property type="component" value="Chromosome"/>
</dbReference>
<dbReference type="EC" id="2.4.99.28" evidence="14"/>
<dbReference type="Pfam" id="PF01098">
    <property type="entry name" value="FTSW_RODA_SPOVE"/>
    <property type="match status" value="1"/>
</dbReference>
<evidence type="ECO:0000313" key="18">
    <source>
        <dbReference type="EMBL" id="AEV28442.1"/>
    </source>
</evidence>
<dbReference type="RefSeq" id="WP_014269291.1">
    <property type="nucleotide sequence ID" value="NC_016633.1"/>
</dbReference>
<dbReference type="STRING" id="158190.SpiGrapes_0593"/>
<evidence type="ECO:0000256" key="16">
    <source>
        <dbReference type="SAM" id="MobiDB-lite"/>
    </source>
</evidence>
<feature type="transmembrane region" description="Helical" evidence="17">
    <location>
        <begin position="185"/>
        <end position="202"/>
    </location>
</feature>
<keyword evidence="19" id="KW-1185">Reference proteome</keyword>
<protein>
    <recommendedName>
        <fullName evidence="12">Probable peptidoglycan glycosyltransferase FtsW</fullName>
        <ecNumber evidence="14">2.4.99.28</ecNumber>
    </recommendedName>
    <alternativeName>
        <fullName evidence="13">Cell division protein FtsW</fullName>
    </alternativeName>
    <alternativeName>
        <fullName evidence="10">Cell wall polymerase</fullName>
    </alternativeName>
    <alternativeName>
        <fullName evidence="9">Peptidoglycan polymerase</fullName>
    </alternativeName>
</protein>
<accession>G8QXE1</accession>
<dbReference type="GO" id="GO:0009252">
    <property type="term" value="P:peptidoglycan biosynthetic process"/>
    <property type="evidence" value="ECO:0007669"/>
    <property type="project" value="UniProtKB-KW"/>
</dbReference>
<reference evidence="18 19" key="1">
    <citation type="submission" date="2011-11" db="EMBL/GenBank/DDBJ databases">
        <title>Complete sequence of Spirochaeta sp. grapes.</title>
        <authorList>
            <consortium name="US DOE Joint Genome Institute"/>
            <person name="Lucas S."/>
            <person name="Han J."/>
            <person name="Lapidus A."/>
            <person name="Cheng J.-F."/>
            <person name="Goodwin L."/>
            <person name="Pitluck S."/>
            <person name="Peters L."/>
            <person name="Ovchinnikova G."/>
            <person name="Munk A.C."/>
            <person name="Detter J.C."/>
            <person name="Han C."/>
            <person name="Tapia R."/>
            <person name="Land M."/>
            <person name="Hauser L."/>
            <person name="Kyrpides N."/>
            <person name="Ivanova N."/>
            <person name="Pagani I."/>
            <person name="Ritalahtilisa K."/>
            <person name="Loeffler F."/>
            <person name="Woyke T."/>
        </authorList>
    </citation>
    <scope>NUCLEOTIDE SEQUENCE [LARGE SCALE GENOMIC DNA]</scope>
    <source>
        <strain evidence="19">ATCC BAA-1885 / DSM 22778 / Grapes</strain>
    </source>
</reference>
<feature type="transmembrane region" description="Helical" evidence="17">
    <location>
        <begin position="368"/>
        <end position="387"/>
    </location>
</feature>
<feature type="region of interest" description="Disordered" evidence="16">
    <location>
        <begin position="394"/>
        <end position="415"/>
    </location>
</feature>
<dbReference type="KEGG" id="sgp:SpiGrapes_0593"/>
<evidence type="ECO:0000256" key="7">
    <source>
        <dbReference type="ARBA" id="ARBA00022989"/>
    </source>
</evidence>
<keyword evidence="8 17" id="KW-0472">Membrane</keyword>
<keyword evidence="18" id="KW-0132">Cell division</keyword>
<dbReference type="GO" id="GO:0032153">
    <property type="term" value="C:cell division site"/>
    <property type="evidence" value="ECO:0007669"/>
    <property type="project" value="TreeGrafter"/>
</dbReference>
<keyword evidence="6" id="KW-0573">Peptidoglycan synthesis</keyword>
<comment type="catalytic activity">
    <reaction evidence="15">
        <text>[GlcNAc-(1-&gt;4)-Mur2Ac(oyl-L-Ala-gamma-D-Glu-L-Lys-D-Ala-D-Ala)](n)-di-trans,octa-cis-undecaprenyl diphosphate + beta-D-GlcNAc-(1-&gt;4)-Mur2Ac(oyl-L-Ala-gamma-D-Glu-L-Lys-D-Ala-D-Ala)-di-trans,octa-cis-undecaprenyl diphosphate = [GlcNAc-(1-&gt;4)-Mur2Ac(oyl-L-Ala-gamma-D-Glu-L-Lys-D-Ala-D-Ala)](n+1)-di-trans,octa-cis-undecaprenyl diphosphate + di-trans,octa-cis-undecaprenyl diphosphate + H(+)</text>
        <dbReference type="Rhea" id="RHEA:23708"/>
        <dbReference type="Rhea" id="RHEA-COMP:9602"/>
        <dbReference type="Rhea" id="RHEA-COMP:9603"/>
        <dbReference type="ChEBI" id="CHEBI:15378"/>
        <dbReference type="ChEBI" id="CHEBI:58405"/>
        <dbReference type="ChEBI" id="CHEBI:60033"/>
        <dbReference type="ChEBI" id="CHEBI:78435"/>
        <dbReference type="EC" id="2.4.99.28"/>
    </reaction>
</comment>
<dbReference type="PANTHER" id="PTHR30474">
    <property type="entry name" value="CELL CYCLE PROTEIN"/>
    <property type="match status" value="1"/>
</dbReference>
<name>G8QXE1_SPHPG</name>
<dbReference type="AlphaFoldDB" id="G8QXE1"/>
<dbReference type="GO" id="GO:0008955">
    <property type="term" value="F:peptidoglycan glycosyltransferase activity"/>
    <property type="evidence" value="ECO:0007669"/>
    <property type="project" value="UniProtKB-EC"/>
</dbReference>
<dbReference type="eggNOG" id="COG0772">
    <property type="taxonomic scope" value="Bacteria"/>
</dbReference>
<feature type="transmembrane region" description="Helical" evidence="17">
    <location>
        <begin position="161"/>
        <end position="179"/>
    </location>
</feature>
<feature type="transmembrane region" description="Helical" evidence="17">
    <location>
        <begin position="31"/>
        <end position="51"/>
    </location>
</feature>
<evidence type="ECO:0000256" key="9">
    <source>
        <dbReference type="ARBA" id="ARBA00032370"/>
    </source>
</evidence>
<feature type="transmembrane region" description="Helical" evidence="17">
    <location>
        <begin position="326"/>
        <end position="348"/>
    </location>
</feature>
<evidence type="ECO:0000256" key="6">
    <source>
        <dbReference type="ARBA" id="ARBA00022984"/>
    </source>
</evidence>
<comment type="subcellular location">
    <subcellularLocation>
        <location evidence="1">Membrane</location>
        <topology evidence="1">Multi-pass membrane protein</topology>
    </subcellularLocation>
</comment>
<keyword evidence="3" id="KW-0808">Transferase</keyword>
<keyword evidence="7 17" id="KW-1133">Transmembrane helix</keyword>
<evidence type="ECO:0000256" key="8">
    <source>
        <dbReference type="ARBA" id="ARBA00023136"/>
    </source>
</evidence>